<dbReference type="SFLD" id="SFLDG01129">
    <property type="entry name" value="C1.5:_HAD__Beta-PGM__Phosphata"/>
    <property type="match status" value="1"/>
</dbReference>
<dbReference type="InterPro" id="IPR006439">
    <property type="entry name" value="HAD-SF_hydro_IA"/>
</dbReference>
<dbReference type="Pfam" id="PF13419">
    <property type="entry name" value="HAD_2"/>
    <property type="match status" value="1"/>
</dbReference>
<comment type="cofactor">
    <cofactor evidence="1">
        <name>Mg(2+)</name>
        <dbReference type="ChEBI" id="CHEBI:18420"/>
    </cofactor>
</comment>
<dbReference type="InterPro" id="IPR051600">
    <property type="entry name" value="Beta-PGM-like"/>
</dbReference>
<organism evidence="6 7">
    <name type="scientific">Chryseolinea lacunae</name>
    <dbReference type="NCBI Taxonomy" id="2801331"/>
    <lineage>
        <taxon>Bacteria</taxon>
        <taxon>Pseudomonadati</taxon>
        <taxon>Bacteroidota</taxon>
        <taxon>Cytophagia</taxon>
        <taxon>Cytophagales</taxon>
        <taxon>Fulvivirgaceae</taxon>
        <taxon>Chryseolinea</taxon>
    </lineage>
</organism>
<name>A0ABS1KYN1_9BACT</name>
<keyword evidence="7" id="KW-1185">Reference proteome</keyword>
<accession>A0ABS1KYN1</accession>
<dbReference type="SUPFAM" id="SSF56784">
    <property type="entry name" value="HAD-like"/>
    <property type="match status" value="1"/>
</dbReference>
<gene>
    <name evidence="6" type="ORF">JI741_24620</name>
</gene>
<dbReference type="EMBL" id="JAERRB010000011">
    <property type="protein sequence ID" value="MBL0744440.1"/>
    <property type="molecule type" value="Genomic_DNA"/>
</dbReference>
<dbReference type="Gene3D" id="3.40.50.1000">
    <property type="entry name" value="HAD superfamily/HAD-like"/>
    <property type="match status" value="1"/>
</dbReference>
<dbReference type="PANTHER" id="PTHR46193:SF18">
    <property type="entry name" value="HEXITOL PHOSPHATASE B"/>
    <property type="match status" value="1"/>
</dbReference>
<evidence type="ECO:0000256" key="1">
    <source>
        <dbReference type="ARBA" id="ARBA00001946"/>
    </source>
</evidence>
<proteinExistence type="inferred from homology"/>
<evidence type="ECO:0000256" key="4">
    <source>
        <dbReference type="ARBA" id="ARBA00022842"/>
    </source>
</evidence>
<dbReference type="InterPro" id="IPR023198">
    <property type="entry name" value="PGP-like_dom2"/>
</dbReference>
<dbReference type="SFLD" id="SFLDG01135">
    <property type="entry name" value="C1.5.6:_HAD__Beta-PGM__Phospha"/>
    <property type="match status" value="1"/>
</dbReference>
<dbReference type="Gene3D" id="1.10.150.240">
    <property type="entry name" value="Putative phosphatase, domain 2"/>
    <property type="match status" value="1"/>
</dbReference>
<keyword evidence="3" id="KW-0479">Metal-binding</keyword>
<keyword evidence="4" id="KW-0460">Magnesium</keyword>
<comment type="similarity">
    <text evidence="2">Belongs to the HAD-like hydrolase superfamily. CbbY/CbbZ/Gph/YieH family.</text>
</comment>
<evidence type="ECO:0000256" key="5">
    <source>
        <dbReference type="ARBA" id="ARBA00023277"/>
    </source>
</evidence>
<dbReference type="InterPro" id="IPR041492">
    <property type="entry name" value="HAD_2"/>
</dbReference>
<dbReference type="NCBIfam" id="TIGR01549">
    <property type="entry name" value="HAD-SF-IA-v1"/>
    <property type="match status" value="1"/>
</dbReference>
<dbReference type="PANTHER" id="PTHR46193">
    <property type="entry name" value="6-PHOSPHOGLUCONATE PHOSPHATASE"/>
    <property type="match status" value="1"/>
</dbReference>
<evidence type="ECO:0000313" key="7">
    <source>
        <dbReference type="Proteomes" id="UP000613030"/>
    </source>
</evidence>
<reference evidence="6 7" key="1">
    <citation type="submission" date="2021-01" db="EMBL/GenBank/DDBJ databases">
        <title>Chryseolinea sp. Jin1 Genome sequencing and assembly.</title>
        <authorList>
            <person name="Kim I."/>
        </authorList>
    </citation>
    <scope>NUCLEOTIDE SEQUENCE [LARGE SCALE GENOMIC DNA]</scope>
    <source>
        <strain evidence="6 7">Jin1</strain>
    </source>
</reference>
<dbReference type="InterPro" id="IPR036412">
    <property type="entry name" value="HAD-like_sf"/>
</dbReference>
<keyword evidence="5" id="KW-0119">Carbohydrate metabolism</keyword>
<dbReference type="CDD" id="cd07505">
    <property type="entry name" value="HAD_BPGM-like"/>
    <property type="match status" value="1"/>
</dbReference>
<evidence type="ECO:0000256" key="3">
    <source>
        <dbReference type="ARBA" id="ARBA00022723"/>
    </source>
</evidence>
<sequence length="221" mass="24968">MNTPQAIIFDLNGTMIDDMQFHLEEWYNVIVNHLGANLTLQQVKAQMYGSNFELFERVFGKGRYTPEEIEAIAMMKERQYQERFRPHLRLIEGLPLFLDRIARNQVKLGIASAAPPFNIDFVLDALDIRKQFGAVVSAADVKKSKPDPEPFLKAAQQLGVAPEHCLVFEDAPKGIEAALRAGMKAVAITTIHTAAEFSQYPDVLFFIKDYTDPRLSTLIPE</sequence>
<dbReference type="InterPro" id="IPR023214">
    <property type="entry name" value="HAD_sf"/>
</dbReference>
<evidence type="ECO:0000313" key="6">
    <source>
        <dbReference type="EMBL" id="MBL0744440.1"/>
    </source>
</evidence>
<evidence type="ECO:0000256" key="2">
    <source>
        <dbReference type="ARBA" id="ARBA00006171"/>
    </source>
</evidence>
<comment type="caution">
    <text evidence="6">The sequence shown here is derived from an EMBL/GenBank/DDBJ whole genome shotgun (WGS) entry which is preliminary data.</text>
</comment>
<dbReference type="RefSeq" id="WP_202014096.1">
    <property type="nucleotide sequence ID" value="NZ_JAERRB010000011.1"/>
</dbReference>
<dbReference type="SFLD" id="SFLDS00003">
    <property type="entry name" value="Haloacid_Dehalogenase"/>
    <property type="match status" value="1"/>
</dbReference>
<dbReference type="Proteomes" id="UP000613030">
    <property type="component" value="Unassembled WGS sequence"/>
</dbReference>
<protein>
    <submittedName>
        <fullName evidence="6">HAD family phosphatase</fullName>
    </submittedName>
</protein>
<dbReference type="NCBIfam" id="TIGR01509">
    <property type="entry name" value="HAD-SF-IA-v3"/>
    <property type="match status" value="1"/>
</dbReference>